<dbReference type="GO" id="GO:0009098">
    <property type="term" value="P:L-leucine biosynthetic process"/>
    <property type="evidence" value="ECO:0007669"/>
    <property type="project" value="UniProtKB-UniPathway"/>
</dbReference>
<dbReference type="InterPro" id="IPR001544">
    <property type="entry name" value="Aminotrans_IV"/>
</dbReference>
<dbReference type="InterPro" id="IPR005785">
    <property type="entry name" value="B_amino_transI"/>
</dbReference>
<comment type="pathway">
    <text evidence="5 18">Amino-acid biosynthesis; L-leucine biosynthesis; L-leucine from 3-methyl-2-oxobutanoate: step 4/4.</text>
</comment>
<dbReference type="UniPathway" id="UPA00048">
    <property type="reaction ID" value="UER00073"/>
</dbReference>
<evidence type="ECO:0000256" key="1">
    <source>
        <dbReference type="ARBA" id="ARBA00001933"/>
    </source>
</evidence>
<dbReference type="KEGG" id="mcui:G8O30_12910"/>
<dbReference type="UniPathway" id="UPA00049">
    <property type="reaction ID" value="UER00062"/>
</dbReference>
<evidence type="ECO:0000256" key="8">
    <source>
        <dbReference type="ARBA" id="ARBA00022576"/>
    </source>
</evidence>
<dbReference type="EMBL" id="CP049742">
    <property type="protein sequence ID" value="QPC47793.1"/>
    <property type="molecule type" value="Genomic_DNA"/>
</dbReference>
<dbReference type="GO" id="GO:0009099">
    <property type="term" value="P:L-valine biosynthetic process"/>
    <property type="evidence" value="ECO:0007669"/>
    <property type="project" value="UniProtKB-UniPathway"/>
</dbReference>
<evidence type="ECO:0000256" key="2">
    <source>
        <dbReference type="ARBA" id="ARBA00003109"/>
    </source>
</evidence>
<evidence type="ECO:0000256" key="7">
    <source>
        <dbReference type="ARBA" id="ARBA00011738"/>
    </source>
</evidence>
<dbReference type="Pfam" id="PF01063">
    <property type="entry name" value="Aminotran_4"/>
    <property type="match status" value="1"/>
</dbReference>
<keyword evidence="9 18" id="KW-0028">Amino-acid biosynthesis</keyword>
<keyword evidence="11 17" id="KW-0663">Pyridoxal phosphate</keyword>
<dbReference type="RefSeq" id="WP_239672470.1">
    <property type="nucleotide sequence ID" value="NZ_CP049742.1"/>
</dbReference>
<dbReference type="UniPathway" id="UPA00047">
    <property type="reaction ID" value="UER00058"/>
</dbReference>
<dbReference type="AlphaFoldDB" id="A0A7S8CD62"/>
<comment type="catalytic activity">
    <reaction evidence="14 18">
        <text>L-isoleucine + 2-oxoglutarate = (S)-3-methyl-2-oxopentanoate + L-glutamate</text>
        <dbReference type="Rhea" id="RHEA:24801"/>
        <dbReference type="ChEBI" id="CHEBI:16810"/>
        <dbReference type="ChEBI" id="CHEBI:29985"/>
        <dbReference type="ChEBI" id="CHEBI:35146"/>
        <dbReference type="ChEBI" id="CHEBI:58045"/>
        <dbReference type="EC" id="2.6.1.42"/>
    </reaction>
</comment>
<comment type="pathway">
    <text evidence="3 18">Amino-acid biosynthesis; L-isoleucine biosynthesis; L-isoleucine from 2-oxobutanoate: step 4/4.</text>
</comment>
<comment type="catalytic activity">
    <reaction evidence="13 18">
        <text>L-valine + 2-oxoglutarate = 3-methyl-2-oxobutanoate + L-glutamate</text>
        <dbReference type="Rhea" id="RHEA:24813"/>
        <dbReference type="ChEBI" id="CHEBI:11851"/>
        <dbReference type="ChEBI" id="CHEBI:16810"/>
        <dbReference type="ChEBI" id="CHEBI:29985"/>
        <dbReference type="ChEBI" id="CHEBI:57762"/>
        <dbReference type="EC" id="2.6.1.42"/>
    </reaction>
</comment>
<keyword evidence="20" id="KW-1185">Reference proteome</keyword>
<evidence type="ECO:0000256" key="18">
    <source>
        <dbReference type="RuleBase" id="RU364094"/>
    </source>
</evidence>
<comment type="catalytic activity">
    <reaction evidence="15 18">
        <text>L-leucine + 2-oxoglutarate = 4-methyl-2-oxopentanoate + L-glutamate</text>
        <dbReference type="Rhea" id="RHEA:18321"/>
        <dbReference type="ChEBI" id="CHEBI:16810"/>
        <dbReference type="ChEBI" id="CHEBI:17865"/>
        <dbReference type="ChEBI" id="CHEBI:29985"/>
        <dbReference type="ChEBI" id="CHEBI:57427"/>
        <dbReference type="EC" id="2.6.1.42"/>
    </reaction>
</comment>
<evidence type="ECO:0000256" key="13">
    <source>
        <dbReference type="ARBA" id="ARBA00048212"/>
    </source>
</evidence>
<keyword evidence="12 18" id="KW-0100">Branched-chain amino acid biosynthesis</keyword>
<dbReference type="EC" id="2.6.1.42" evidence="18"/>
<evidence type="ECO:0000256" key="6">
    <source>
        <dbReference type="ARBA" id="ARBA00009320"/>
    </source>
</evidence>
<dbReference type="Gene3D" id="3.20.10.10">
    <property type="entry name" value="D-amino Acid Aminotransferase, subunit A, domain 2"/>
    <property type="match status" value="1"/>
</dbReference>
<dbReference type="SUPFAM" id="SSF56752">
    <property type="entry name" value="D-aminoacid aminotransferase-like PLP-dependent enzymes"/>
    <property type="match status" value="1"/>
</dbReference>
<evidence type="ECO:0000256" key="4">
    <source>
        <dbReference type="ARBA" id="ARBA00004931"/>
    </source>
</evidence>
<dbReference type="GO" id="GO:0009097">
    <property type="term" value="P:isoleucine biosynthetic process"/>
    <property type="evidence" value="ECO:0007669"/>
    <property type="project" value="UniProtKB-UniPathway"/>
</dbReference>
<sequence>MWMYVDGKWVKDDQPVVFAQSKGVQYGLGIFEGIRAYWLEDREQLSIFRLEDHITRWVEGAKILNMEFRESMDELVSIIQELLWKNNVRQNIYIRPVALKSVQTIRPLISEVGQQIIIYLTDPVYTIKEGLDVQISTWTRPSPQSFPLHIKLTSHYLTLGLAATEAVQNGYDDALLLNDQGMISEGSGANVFFVKGNELYTPPISDGILAGITRATVMDLALARGLIVKEKSVPRSYVYQFDEAFYTGTAIEIKPIFSIDQRKLGTGHIGPVTKLLKEDYLRLVYRK</sequence>
<evidence type="ECO:0000256" key="12">
    <source>
        <dbReference type="ARBA" id="ARBA00023304"/>
    </source>
</evidence>
<evidence type="ECO:0000256" key="15">
    <source>
        <dbReference type="ARBA" id="ARBA00049229"/>
    </source>
</evidence>
<evidence type="ECO:0000256" key="16">
    <source>
        <dbReference type="RuleBase" id="RU004106"/>
    </source>
</evidence>
<evidence type="ECO:0000256" key="3">
    <source>
        <dbReference type="ARBA" id="ARBA00004824"/>
    </source>
</evidence>
<dbReference type="InterPro" id="IPR036038">
    <property type="entry name" value="Aminotransferase-like"/>
</dbReference>
<evidence type="ECO:0000256" key="9">
    <source>
        <dbReference type="ARBA" id="ARBA00022605"/>
    </source>
</evidence>
<gene>
    <name evidence="18" type="primary">ilvE</name>
    <name evidence="19" type="ORF">G8O30_12910</name>
</gene>
<dbReference type="PANTHER" id="PTHR42743">
    <property type="entry name" value="AMINO-ACID AMINOTRANSFERASE"/>
    <property type="match status" value="1"/>
</dbReference>
<dbReference type="InterPro" id="IPR043131">
    <property type="entry name" value="BCAT-like_N"/>
</dbReference>
<dbReference type="InterPro" id="IPR043132">
    <property type="entry name" value="BCAT-like_C"/>
</dbReference>
<evidence type="ECO:0000256" key="14">
    <source>
        <dbReference type="ARBA" id="ARBA00048798"/>
    </source>
</evidence>
<proteinExistence type="inferred from homology"/>
<organism evidence="19 20">
    <name type="scientific">Mangrovibacillus cuniculi</name>
    <dbReference type="NCBI Taxonomy" id="2593652"/>
    <lineage>
        <taxon>Bacteria</taxon>
        <taxon>Bacillati</taxon>
        <taxon>Bacillota</taxon>
        <taxon>Bacilli</taxon>
        <taxon>Bacillales</taxon>
        <taxon>Bacillaceae</taxon>
        <taxon>Mangrovibacillus</taxon>
    </lineage>
</organism>
<dbReference type="Proteomes" id="UP000593626">
    <property type="component" value="Chromosome"/>
</dbReference>
<dbReference type="NCBIfam" id="NF005146">
    <property type="entry name" value="PRK06606.1"/>
    <property type="match status" value="1"/>
</dbReference>
<comment type="similarity">
    <text evidence="6 16">Belongs to the class-IV pyridoxal-phosphate-dependent aminotransferase family.</text>
</comment>
<protein>
    <recommendedName>
        <fullName evidence="18">Branched-chain-amino-acid aminotransferase</fullName>
        <shortName evidence="18">BCAT</shortName>
        <ecNumber evidence="18">2.6.1.42</ecNumber>
    </recommendedName>
</protein>
<comment type="function">
    <text evidence="2 18">Acts on leucine, isoleucine and valine.</text>
</comment>
<name>A0A7S8CD62_9BACI</name>
<dbReference type="PROSITE" id="PS00770">
    <property type="entry name" value="AA_TRANSFER_CLASS_4"/>
    <property type="match status" value="1"/>
</dbReference>
<dbReference type="CDD" id="cd00449">
    <property type="entry name" value="PLPDE_IV"/>
    <property type="match status" value="1"/>
</dbReference>
<evidence type="ECO:0000256" key="10">
    <source>
        <dbReference type="ARBA" id="ARBA00022679"/>
    </source>
</evidence>
<comment type="cofactor">
    <cofactor evidence="1 17">
        <name>pyridoxal 5'-phosphate</name>
        <dbReference type="ChEBI" id="CHEBI:597326"/>
    </cofactor>
</comment>
<keyword evidence="8 18" id="KW-0032">Aminotransferase</keyword>
<evidence type="ECO:0000256" key="17">
    <source>
        <dbReference type="RuleBase" id="RU004516"/>
    </source>
</evidence>
<dbReference type="NCBIfam" id="TIGR01122">
    <property type="entry name" value="ilvE_I"/>
    <property type="match status" value="1"/>
</dbReference>
<dbReference type="FunFam" id="3.20.10.10:FF:000002">
    <property type="entry name" value="D-alanine aminotransferase"/>
    <property type="match status" value="1"/>
</dbReference>
<dbReference type="Gene3D" id="3.30.470.10">
    <property type="match status" value="1"/>
</dbReference>
<keyword evidence="10 18" id="KW-0808">Transferase</keyword>
<comment type="subunit">
    <text evidence="7">Homodimer.</text>
</comment>
<dbReference type="PANTHER" id="PTHR42743:SF4">
    <property type="entry name" value="BRANCHED-CHAIN-AMINO-ACID AMINOTRANSFERASE-RELATED"/>
    <property type="match status" value="1"/>
</dbReference>
<evidence type="ECO:0000313" key="19">
    <source>
        <dbReference type="EMBL" id="QPC47793.1"/>
    </source>
</evidence>
<evidence type="ECO:0000256" key="5">
    <source>
        <dbReference type="ARBA" id="ARBA00005072"/>
    </source>
</evidence>
<accession>A0A7S8CD62</accession>
<evidence type="ECO:0000256" key="11">
    <source>
        <dbReference type="ARBA" id="ARBA00022898"/>
    </source>
</evidence>
<dbReference type="InterPro" id="IPR018300">
    <property type="entry name" value="Aminotrans_IV_CS"/>
</dbReference>
<dbReference type="GO" id="GO:0004084">
    <property type="term" value="F:branched-chain-amino-acid transaminase activity"/>
    <property type="evidence" value="ECO:0007669"/>
    <property type="project" value="UniProtKB-EC"/>
</dbReference>
<comment type="pathway">
    <text evidence="4 18">Amino-acid biosynthesis; L-valine biosynthesis; L-valine from pyruvate: step 4/4.</text>
</comment>
<evidence type="ECO:0000313" key="20">
    <source>
        <dbReference type="Proteomes" id="UP000593626"/>
    </source>
</evidence>
<dbReference type="InterPro" id="IPR050571">
    <property type="entry name" value="Class-IV_PLP-Dep_Aminotrnsfr"/>
</dbReference>
<reference evidence="19 20" key="1">
    <citation type="submission" date="2019-07" db="EMBL/GenBank/DDBJ databases">
        <title>Genome sequence of 2 isolates from Red Sea Mangroves.</title>
        <authorList>
            <person name="Sefrji F."/>
            <person name="Michoud G."/>
            <person name="Merlino G."/>
            <person name="Daffonchio D."/>
        </authorList>
    </citation>
    <scope>NUCLEOTIDE SEQUENCE [LARGE SCALE GENOMIC DNA]</scope>
    <source>
        <strain evidence="19 20">R1DC41</strain>
    </source>
</reference>